<dbReference type="PANTHER" id="PTHR30469">
    <property type="entry name" value="MULTIDRUG RESISTANCE PROTEIN MDTA"/>
    <property type="match status" value="1"/>
</dbReference>
<dbReference type="Pfam" id="PF25954">
    <property type="entry name" value="Beta-barrel_RND_2"/>
    <property type="match status" value="1"/>
</dbReference>
<reference evidence="5" key="1">
    <citation type="submission" date="2018-07" db="EMBL/GenBank/DDBJ databases">
        <authorList>
            <person name="Liu B.-T."/>
            <person name="Du Z."/>
        </authorList>
    </citation>
    <scope>NUCLEOTIDE SEQUENCE [LARGE SCALE GENOMIC DNA]</scope>
    <source>
        <strain evidence="5">XYN52</strain>
    </source>
</reference>
<dbReference type="InterPro" id="IPR058792">
    <property type="entry name" value="Beta-barrel_RND_2"/>
</dbReference>
<protein>
    <submittedName>
        <fullName evidence="4">Efflux RND transporter periplasmic adaptor subunit</fullName>
    </submittedName>
</protein>
<dbReference type="EMBL" id="QQNH01000019">
    <property type="protein sequence ID" value="RDE08302.1"/>
    <property type="molecule type" value="Genomic_DNA"/>
</dbReference>
<dbReference type="NCBIfam" id="TIGR01730">
    <property type="entry name" value="RND_mfp"/>
    <property type="match status" value="1"/>
</dbReference>
<evidence type="ECO:0000313" key="4">
    <source>
        <dbReference type="EMBL" id="RDE08302.1"/>
    </source>
</evidence>
<comment type="similarity">
    <text evidence="1">Belongs to the membrane fusion protein (MFP) (TC 8.A.1) family.</text>
</comment>
<dbReference type="OrthoDB" id="9806939at2"/>
<accession>A0A369W4W6</accession>
<dbReference type="AlphaFoldDB" id="A0A369W4W6"/>
<dbReference type="Gene3D" id="1.10.287.470">
    <property type="entry name" value="Helix hairpin bin"/>
    <property type="match status" value="1"/>
</dbReference>
<dbReference type="RefSeq" id="WP_114646484.1">
    <property type="nucleotide sequence ID" value="NZ_QQNH01000019.1"/>
</dbReference>
<sequence length="422" mass="43337">MRFLTSFGLSFLILLAAAGWFASGTLVMGGQGPGNGETSIITLIEGEEHGPIATALSDAGMLVEHSPEEVELARMTVAERVAQNANSAAPEVSVRTQTFSLQPMPIEVTLRGRTMAKANVAAMAETAGVVNTVHVAKGQRVEIGDLLCTIAPGTRAAAVAQAEASVAQAEAGLAQAQLDFNTNAELRERGLAPANTAAAVEVALSGARAQVSAAQAALDNAQAEMDRTRITAEVAGLVQAPIAVQGSMLGQGGTCATIVELDPIVFSGSVAEANIGLARTGLEAHLRTVNGQTAEGTVTYVAASADDATRSFPVEIEFPNADFSIRDGITAQATVEMGTLPGHLLPQSVLTLNDEGVLGVRAVEDGVVAFHAVTIVSDSRDGVWVTGLPQSIDIITIGQEFVTDGQRVRAGEAAPAEQGEPA</sequence>
<evidence type="ECO:0000256" key="2">
    <source>
        <dbReference type="SAM" id="Coils"/>
    </source>
</evidence>
<dbReference type="GO" id="GO:0015562">
    <property type="term" value="F:efflux transmembrane transporter activity"/>
    <property type="evidence" value="ECO:0007669"/>
    <property type="project" value="TreeGrafter"/>
</dbReference>
<dbReference type="GO" id="GO:1990281">
    <property type="term" value="C:efflux pump complex"/>
    <property type="evidence" value="ECO:0007669"/>
    <property type="project" value="TreeGrafter"/>
</dbReference>
<name>A0A369W4W6_9HYPH</name>
<dbReference type="Proteomes" id="UP000253759">
    <property type="component" value="Unassembled WGS sequence"/>
</dbReference>
<dbReference type="Gene3D" id="2.40.50.100">
    <property type="match status" value="1"/>
</dbReference>
<comment type="caution">
    <text evidence="4">The sequence shown here is derived from an EMBL/GenBank/DDBJ whole genome shotgun (WGS) entry which is preliminary data.</text>
</comment>
<evidence type="ECO:0000256" key="1">
    <source>
        <dbReference type="ARBA" id="ARBA00009477"/>
    </source>
</evidence>
<evidence type="ECO:0000313" key="5">
    <source>
        <dbReference type="Proteomes" id="UP000253759"/>
    </source>
</evidence>
<feature type="domain" description="CusB-like beta-barrel" evidence="3">
    <location>
        <begin position="270"/>
        <end position="336"/>
    </location>
</feature>
<keyword evidence="2" id="KW-0175">Coiled coil</keyword>
<proteinExistence type="inferred from homology"/>
<dbReference type="SUPFAM" id="SSF111369">
    <property type="entry name" value="HlyD-like secretion proteins"/>
    <property type="match status" value="1"/>
</dbReference>
<dbReference type="PANTHER" id="PTHR30469:SF29">
    <property type="entry name" value="BLR2860 PROTEIN"/>
    <property type="match status" value="1"/>
</dbReference>
<dbReference type="InterPro" id="IPR006143">
    <property type="entry name" value="RND_pump_MFP"/>
</dbReference>
<keyword evidence="5" id="KW-1185">Reference proteome</keyword>
<organism evidence="4 5">
    <name type="scientific">Pelagibacterium lacus</name>
    <dbReference type="NCBI Taxonomy" id="2282655"/>
    <lineage>
        <taxon>Bacteria</taxon>
        <taxon>Pseudomonadati</taxon>
        <taxon>Pseudomonadota</taxon>
        <taxon>Alphaproteobacteria</taxon>
        <taxon>Hyphomicrobiales</taxon>
        <taxon>Devosiaceae</taxon>
        <taxon>Pelagibacterium</taxon>
    </lineage>
</organism>
<feature type="coiled-coil region" evidence="2">
    <location>
        <begin position="204"/>
        <end position="231"/>
    </location>
</feature>
<gene>
    <name evidence="4" type="ORF">DVH29_12335</name>
</gene>
<dbReference type="Gene3D" id="2.40.30.170">
    <property type="match status" value="1"/>
</dbReference>
<evidence type="ECO:0000259" key="3">
    <source>
        <dbReference type="Pfam" id="PF25954"/>
    </source>
</evidence>